<dbReference type="Pfam" id="PF09037">
    <property type="entry name" value="Sulphotransf"/>
    <property type="match status" value="1"/>
</dbReference>
<protein>
    <submittedName>
        <fullName evidence="2">Stf0 sulfotransferase</fullName>
    </submittedName>
</protein>
<dbReference type="InterPro" id="IPR027417">
    <property type="entry name" value="P-loop_NTPase"/>
</dbReference>
<organism evidence="2 3">
    <name type="scientific">Roseisalinus antarcticus</name>
    <dbReference type="NCBI Taxonomy" id="254357"/>
    <lineage>
        <taxon>Bacteria</taxon>
        <taxon>Pseudomonadati</taxon>
        <taxon>Pseudomonadota</taxon>
        <taxon>Alphaproteobacteria</taxon>
        <taxon>Rhodobacterales</taxon>
        <taxon>Roseobacteraceae</taxon>
        <taxon>Roseisalinus</taxon>
    </lineage>
</organism>
<reference evidence="2 3" key="1">
    <citation type="submission" date="2017-03" db="EMBL/GenBank/DDBJ databases">
        <authorList>
            <person name="Afonso C.L."/>
            <person name="Miller P.J."/>
            <person name="Scott M.A."/>
            <person name="Spackman E."/>
            <person name="Goraichik I."/>
            <person name="Dimitrov K.M."/>
            <person name="Suarez D.L."/>
            <person name="Swayne D.E."/>
        </authorList>
    </citation>
    <scope>NUCLEOTIDE SEQUENCE [LARGE SCALE GENOMIC DNA]</scope>
    <source>
        <strain evidence="2 3">CECT 7023</strain>
    </source>
</reference>
<dbReference type="Gene3D" id="3.40.50.300">
    <property type="entry name" value="P-loop containing nucleotide triphosphate hydrolases"/>
    <property type="match status" value="1"/>
</dbReference>
<dbReference type="EMBL" id="FWFZ01000014">
    <property type="protein sequence ID" value="SLN59637.1"/>
    <property type="molecule type" value="Genomic_DNA"/>
</dbReference>
<dbReference type="Proteomes" id="UP000193900">
    <property type="component" value="Unassembled WGS sequence"/>
</dbReference>
<dbReference type="OrthoDB" id="5562925at2"/>
<feature type="domain" description="Sulphotransferase Stf0" evidence="1">
    <location>
        <begin position="4"/>
        <end position="234"/>
    </location>
</feature>
<dbReference type="SUPFAM" id="SSF52540">
    <property type="entry name" value="P-loop containing nucleoside triphosphate hydrolases"/>
    <property type="match status" value="1"/>
</dbReference>
<keyword evidence="2" id="KW-0808">Transferase</keyword>
<accession>A0A1Y5TB60</accession>
<keyword evidence="3" id="KW-1185">Reference proteome</keyword>
<name>A0A1Y5TB60_9RHOB</name>
<dbReference type="AlphaFoldDB" id="A0A1Y5TB60"/>
<dbReference type="InterPro" id="IPR024628">
    <property type="entry name" value="Sulfotransferase_Stf0_dom"/>
</dbReference>
<evidence type="ECO:0000259" key="1">
    <source>
        <dbReference type="Pfam" id="PF09037"/>
    </source>
</evidence>
<evidence type="ECO:0000313" key="3">
    <source>
        <dbReference type="Proteomes" id="UP000193900"/>
    </source>
</evidence>
<evidence type="ECO:0000313" key="2">
    <source>
        <dbReference type="EMBL" id="SLN59637.1"/>
    </source>
</evidence>
<proteinExistence type="predicted"/>
<gene>
    <name evidence="2" type="ORF">ROA7023_02740</name>
</gene>
<sequence length="250" mass="28703">MDIILCATQRCGSTLVVEDMRNTTVLGVPGEWFIPWNPEDKSVNWLRRVPRVESQGRSANGVTAVKIMANQAGNVDKCLSAHAEGTQGLWPFFAATFKNAKWIFLRRNNVVEQAISRVMAKQTSVNHATSGTEHFAGKTLKGYDKQYNSKVTYSYDEILQAATAVTLENIAWDRFFDSHRIKPLRLFYEDTAFDERMSHLDEISALVGLGNVRKEPRQMVKLANEKNREWKERFFIDAEKNRFRPIFRPI</sequence>
<dbReference type="GO" id="GO:0016740">
    <property type="term" value="F:transferase activity"/>
    <property type="evidence" value="ECO:0007669"/>
    <property type="project" value="UniProtKB-KW"/>
</dbReference>